<dbReference type="AlphaFoldDB" id="A0A484D998"/>
<proteinExistence type="predicted"/>
<reference evidence="4 5" key="1">
    <citation type="submission" date="2019-01" db="EMBL/GenBank/DDBJ databases">
        <title>A chromosome-scale genome assembly of the yellow perch, Perca flavescens.</title>
        <authorList>
            <person name="Feron R."/>
            <person name="Morvezen R."/>
            <person name="Bestin A."/>
            <person name="Haffray P."/>
            <person name="Klopp C."/>
            <person name="Zahm M."/>
            <person name="Cabau C."/>
            <person name="Roques C."/>
            <person name="Donnadieu C."/>
            <person name="Bouchez O."/>
            <person name="Christie M."/>
            <person name="Larson W."/>
            <person name="Guiguen Y."/>
        </authorList>
    </citation>
    <scope>NUCLEOTIDE SEQUENCE [LARGE SCALE GENOMIC DNA]</scope>
    <source>
        <strain evidence="4">YP-PL-M2</strain>
        <tissue evidence="4">Blood</tissue>
    </source>
</reference>
<evidence type="ECO:0000256" key="2">
    <source>
        <dbReference type="ARBA" id="ARBA00023180"/>
    </source>
</evidence>
<dbReference type="STRING" id="8167.A0A484D998"/>
<evidence type="ECO:0000313" key="4">
    <source>
        <dbReference type="EMBL" id="TDH11999.1"/>
    </source>
</evidence>
<dbReference type="PANTHER" id="PTHR11339:SF402">
    <property type="entry name" value="VWFD DOMAIN-CONTAINING PROTEIN"/>
    <property type="match status" value="1"/>
</dbReference>
<sequence length="132" mass="14496">MQVVFNGTSTVLVTLDPHYKGKVYGLCNGDPQDEYPVTTPGSPPIKTSMELAQAYRLFDEDHNCCTGCKQVLDEVTLHANPISEVVSSDRGKCAVLMDQRGPFAHCHSRVNPDSFYESCVVDHMDNGVESDS</sequence>
<evidence type="ECO:0000313" key="5">
    <source>
        <dbReference type="Proteomes" id="UP000295070"/>
    </source>
</evidence>
<dbReference type="PANTHER" id="PTHR11339">
    <property type="entry name" value="EXTRACELLULAR MATRIX GLYCOPROTEIN RELATED"/>
    <property type="match status" value="1"/>
</dbReference>
<feature type="domain" description="VWFD" evidence="3">
    <location>
        <begin position="1"/>
        <end position="66"/>
    </location>
</feature>
<name>A0A484D998_PERFV</name>
<dbReference type="PROSITE" id="PS51233">
    <property type="entry name" value="VWFD"/>
    <property type="match status" value="1"/>
</dbReference>
<dbReference type="Proteomes" id="UP000295070">
    <property type="component" value="Chromosome 6"/>
</dbReference>
<evidence type="ECO:0000256" key="1">
    <source>
        <dbReference type="ARBA" id="ARBA00023157"/>
    </source>
</evidence>
<keyword evidence="2" id="KW-0325">Glycoprotein</keyword>
<keyword evidence="1" id="KW-1015">Disulfide bond</keyword>
<evidence type="ECO:0000259" key="3">
    <source>
        <dbReference type="PROSITE" id="PS51233"/>
    </source>
</evidence>
<protein>
    <recommendedName>
        <fullName evidence="3">VWFD domain-containing protein</fullName>
    </recommendedName>
</protein>
<accession>A0A484D998</accession>
<dbReference type="InterPro" id="IPR050780">
    <property type="entry name" value="Mucin_vWF_Thrombospondin_sf"/>
</dbReference>
<dbReference type="Pfam" id="PF08742">
    <property type="entry name" value="C8"/>
    <property type="match status" value="1"/>
</dbReference>
<organism evidence="4 5">
    <name type="scientific">Perca flavescens</name>
    <name type="common">American yellow perch</name>
    <name type="synonym">Morone flavescens</name>
    <dbReference type="NCBI Taxonomy" id="8167"/>
    <lineage>
        <taxon>Eukaryota</taxon>
        <taxon>Metazoa</taxon>
        <taxon>Chordata</taxon>
        <taxon>Craniata</taxon>
        <taxon>Vertebrata</taxon>
        <taxon>Euteleostomi</taxon>
        <taxon>Actinopterygii</taxon>
        <taxon>Neopterygii</taxon>
        <taxon>Teleostei</taxon>
        <taxon>Neoteleostei</taxon>
        <taxon>Acanthomorphata</taxon>
        <taxon>Eupercaria</taxon>
        <taxon>Perciformes</taxon>
        <taxon>Percoidei</taxon>
        <taxon>Percidae</taxon>
        <taxon>Percinae</taxon>
        <taxon>Perca</taxon>
    </lineage>
</organism>
<gene>
    <name evidence="4" type="ORF">EPR50_G00066180</name>
</gene>
<comment type="caution">
    <text evidence="4">The sequence shown here is derived from an EMBL/GenBank/DDBJ whole genome shotgun (WGS) entry which is preliminary data.</text>
</comment>
<dbReference type="InterPro" id="IPR001846">
    <property type="entry name" value="VWF_type-D"/>
</dbReference>
<keyword evidence="5" id="KW-1185">Reference proteome</keyword>
<dbReference type="InterPro" id="IPR014853">
    <property type="entry name" value="VWF/SSPO/ZAN-like_Cys-rich_dom"/>
</dbReference>
<dbReference type="EMBL" id="SCKG01000006">
    <property type="protein sequence ID" value="TDH11999.1"/>
    <property type="molecule type" value="Genomic_DNA"/>
</dbReference>